<feature type="transmembrane region" description="Helical" evidence="1">
    <location>
        <begin position="103"/>
        <end position="121"/>
    </location>
</feature>
<evidence type="ECO:0000313" key="4">
    <source>
        <dbReference type="Proteomes" id="UP000515908"/>
    </source>
</evidence>
<organism evidence="3 4">
    <name type="scientific">Angomonas deanei</name>
    <dbReference type="NCBI Taxonomy" id="59799"/>
    <lineage>
        <taxon>Eukaryota</taxon>
        <taxon>Discoba</taxon>
        <taxon>Euglenozoa</taxon>
        <taxon>Kinetoplastea</taxon>
        <taxon>Metakinetoplastina</taxon>
        <taxon>Trypanosomatida</taxon>
        <taxon>Trypanosomatidae</taxon>
        <taxon>Strigomonadinae</taxon>
        <taxon>Angomonas</taxon>
    </lineage>
</organism>
<evidence type="ECO:0000259" key="2">
    <source>
        <dbReference type="Pfam" id="PF00487"/>
    </source>
</evidence>
<dbReference type="Pfam" id="PF00487">
    <property type="entry name" value="FA_desaturase"/>
    <property type="match status" value="1"/>
</dbReference>
<dbReference type="EMBL" id="LR877157">
    <property type="protein sequence ID" value="CAD2219387.1"/>
    <property type="molecule type" value="Genomic_DNA"/>
</dbReference>
<evidence type="ECO:0000313" key="3">
    <source>
        <dbReference type="EMBL" id="CAD2219387.1"/>
    </source>
</evidence>
<dbReference type="SUPFAM" id="SSF55856">
    <property type="entry name" value="Cytochrome b5-like heme/steroid binding domain"/>
    <property type="match status" value="1"/>
</dbReference>
<dbReference type="Proteomes" id="UP000515908">
    <property type="component" value="Chromosome 13"/>
</dbReference>
<keyword evidence="1" id="KW-1133">Transmembrane helix</keyword>
<evidence type="ECO:0000256" key="1">
    <source>
        <dbReference type="SAM" id="Phobius"/>
    </source>
</evidence>
<sequence>MSVKNVFSVDGIYYDTEKMAAAHPGGPMFVQMCNGRESTAFFVSYHRRRFPHDLCKPYQVAEKDVHPDSIIPQRDLPKFDRYFELCAEIQPVIAPTKGFAPSYYFLKAFLWIFIMLGLDLYSLFYRRSVLLTVIQSLAMAMVGLNVQHDANHGALSPDWRVNRLLGLSQDLLGGSSISWIINHNIIHHVYTNEPSRDEDLDIPLLRLHHKIPKHVAYCLQQFYVFLLEACFGPVHVLTNILFLMKGPNEKQQLFKDQWNISLYMMLIVPFRILCNFIHAYSFFDGIRLCLTQYMLGGFYLALFFLISHNFDGAKKKGTSDGEDFVACQVETSCNFGGWWWGQINGGLNFQIEHHLFPRVHHGYYVYLAPIVRNFCKKHNIHYIHYDTFQENLSSTFAHMEKYGKGIEKMND</sequence>
<dbReference type="InterPro" id="IPR036400">
    <property type="entry name" value="Cyt_B5-like_heme/steroid_sf"/>
</dbReference>
<proteinExistence type="predicted"/>
<dbReference type="VEuPathDB" id="TriTrypDB:ADEAN_000689200"/>
<protein>
    <submittedName>
        <fullName evidence="3">Fatty acid desaturase, putative</fullName>
    </submittedName>
</protein>
<gene>
    <name evidence="3" type="ORF">ADEAN_000689200</name>
</gene>
<keyword evidence="1" id="KW-0812">Transmembrane</keyword>
<dbReference type="AlphaFoldDB" id="A0A7G2CJZ6"/>
<accession>A0A7G2CJZ6</accession>
<dbReference type="CDD" id="cd03506">
    <property type="entry name" value="Delta6-FADS-like"/>
    <property type="match status" value="1"/>
</dbReference>
<dbReference type="PANTHER" id="PTHR19353">
    <property type="entry name" value="FATTY ACID DESATURASE 2"/>
    <property type="match status" value="1"/>
</dbReference>
<keyword evidence="4" id="KW-1185">Reference proteome</keyword>
<feature type="transmembrane region" description="Helical" evidence="1">
    <location>
        <begin position="222"/>
        <end position="242"/>
    </location>
</feature>
<reference evidence="3 4" key="1">
    <citation type="submission" date="2020-08" db="EMBL/GenBank/DDBJ databases">
        <authorList>
            <person name="Newling K."/>
            <person name="Davey J."/>
            <person name="Forrester S."/>
        </authorList>
    </citation>
    <scope>NUCLEOTIDE SEQUENCE [LARGE SCALE GENOMIC DNA]</scope>
    <source>
        <strain evidence="4">Crithidia deanei Carvalho (ATCC PRA-265)</strain>
    </source>
</reference>
<name>A0A7G2CJZ6_9TRYP</name>
<feature type="transmembrane region" description="Helical" evidence="1">
    <location>
        <begin position="262"/>
        <end position="279"/>
    </location>
</feature>
<feature type="transmembrane region" description="Helical" evidence="1">
    <location>
        <begin position="285"/>
        <end position="306"/>
    </location>
</feature>
<dbReference type="GO" id="GO:0006629">
    <property type="term" value="P:lipid metabolic process"/>
    <property type="evidence" value="ECO:0007669"/>
    <property type="project" value="InterPro"/>
</dbReference>
<dbReference type="PIRSF" id="PIRSF015921">
    <property type="entry name" value="FA_sphinglp_des"/>
    <property type="match status" value="1"/>
</dbReference>
<dbReference type="GO" id="GO:0016020">
    <property type="term" value="C:membrane"/>
    <property type="evidence" value="ECO:0007669"/>
    <property type="project" value="TreeGrafter"/>
</dbReference>
<dbReference type="GO" id="GO:0016717">
    <property type="term" value="F:oxidoreductase activity, acting on paired donors, with oxidation of a pair of donors resulting in the reduction of molecular oxygen to two molecules of water"/>
    <property type="evidence" value="ECO:0007669"/>
    <property type="project" value="TreeGrafter"/>
</dbReference>
<keyword evidence="1" id="KW-0472">Membrane</keyword>
<feature type="domain" description="Fatty acid desaturase" evidence="2">
    <location>
        <begin position="137"/>
        <end position="385"/>
    </location>
</feature>
<dbReference type="InterPro" id="IPR005804">
    <property type="entry name" value="FA_desaturase_dom"/>
</dbReference>
<dbReference type="InterPro" id="IPR012171">
    <property type="entry name" value="Fatty_acid_desaturase"/>
</dbReference>
<dbReference type="PANTHER" id="PTHR19353:SF75">
    <property type="entry name" value="FATTY ACID DESATURASE, PUTATIVE-RELATED"/>
    <property type="match status" value="1"/>
</dbReference>